<dbReference type="InterPro" id="IPR017046">
    <property type="entry name" value="Prenylcysteine_Oxase1"/>
</dbReference>
<evidence type="ECO:0000256" key="6">
    <source>
        <dbReference type="ARBA" id="ARBA00023002"/>
    </source>
</evidence>
<dbReference type="GO" id="GO:0030327">
    <property type="term" value="P:prenylated protein catabolic process"/>
    <property type="evidence" value="ECO:0007669"/>
    <property type="project" value="TreeGrafter"/>
</dbReference>
<evidence type="ECO:0000256" key="4">
    <source>
        <dbReference type="ARBA" id="ARBA00022729"/>
    </source>
</evidence>
<evidence type="ECO:0000313" key="12">
    <source>
        <dbReference type="Proteomes" id="UP000245783"/>
    </source>
</evidence>
<dbReference type="PANTHER" id="PTHR15944">
    <property type="entry name" value="FARNESYLCYSTEINE LYASE"/>
    <property type="match status" value="1"/>
</dbReference>
<protein>
    <recommendedName>
        <fullName evidence="10">Prenylcysteine lyase domain-containing protein</fullName>
    </recommendedName>
</protein>
<comment type="cofactor">
    <cofactor evidence="1">
        <name>FAD</name>
        <dbReference type="ChEBI" id="CHEBI:57692"/>
    </cofactor>
</comment>
<keyword evidence="7" id="KW-0325">Glycoprotein</keyword>
<sequence>MLAYHGRLSVSIVLFAVLSALQVRLAMSTSASSCASDAEFTVIGASSGHIYRDPPSLPTSRAHRVAIIGAGPGGTSAAYFLSKANQRLRRDGKEEQGFEIDVYERNRVGGRTSVVKAWADQEGPIQPDVGISLEDQDALPQYIELGASIFADVNRNLKRSAKSFGLHANASLGEPDGLMGIWDGQQFVIEGLDDGWWNSARMLWRYGYSPVTTKKIVGKLVSRFLRLYDPVYLHKPGAQQRTQPNSTVSGFPWSNLQSLSDALGLTDLVADNAGDNLYAQGVSKLFVEEVVEAATLVNYGQEIYSIHALGGGVSLAASGATGIMGGNYQIFSEMLKRSSSRLRLGASGEVTGIVKFGSLAEVVDAGYLSSTQAEKHSKWIQEAGTKWWVGTKTGGGGLYDSVFIATPWHNADISLINTHATIPTPPYVHLHVTLLITNASHPNPAYFGRGKSDAVPTSILTTHAAVRKAQKQNKEKQDENNFSGSYLHLVDDAGLAWPLRIYRYARSFFAGLILGWWPGGDDKDSGLLLEFNSLSYLKKLPERRLADGTLTGEEHIVKIFSKAALNDTQLESIMGANNLRWVFRKQWDAYPELRPTRDFPPLQVDEGGLYFLNSFETLISTMETSTVSARNAVALLLQKTFGWDFVHGGKKCDWQKGDQELTSDTNSRRKEDDDQEAWAGWGCNSG</sequence>
<dbReference type="SUPFAM" id="SSF51905">
    <property type="entry name" value="FAD/NAD(P)-binding domain"/>
    <property type="match status" value="1"/>
</dbReference>
<evidence type="ECO:0000256" key="2">
    <source>
        <dbReference type="ARBA" id="ARBA00009967"/>
    </source>
</evidence>
<dbReference type="Pfam" id="PF13450">
    <property type="entry name" value="NAD_binding_8"/>
    <property type="match status" value="1"/>
</dbReference>
<evidence type="ECO:0000256" key="5">
    <source>
        <dbReference type="ARBA" id="ARBA00022827"/>
    </source>
</evidence>
<evidence type="ECO:0000256" key="8">
    <source>
        <dbReference type="SAM" id="MobiDB-lite"/>
    </source>
</evidence>
<feature type="domain" description="Prenylcysteine lyase" evidence="10">
    <location>
        <begin position="529"/>
        <end position="639"/>
    </location>
</feature>
<keyword evidence="5" id="KW-0274">FAD</keyword>
<keyword evidence="6" id="KW-0560">Oxidoreductase</keyword>
<name>A0A316W6Z7_9BASI</name>
<accession>A0A316W6Z7</accession>
<evidence type="ECO:0000313" key="11">
    <source>
        <dbReference type="EMBL" id="PWN45690.1"/>
    </source>
</evidence>
<evidence type="ECO:0000256" key="3">
    <source>
        <dbReference type="ARBA" id="ARBA00022630"/>
    </source>
</evidence>
<gene>
    <name evidence="11" type="ORF">IE81DRAFT_319991</name>
</gene>
<organism evidence="11 12">
    <name type="scientific">Ceraceosorus guamensis</name>
    <dbReference type="NCBI Taxonomy" id="1522189"/>
    <lineage>
        <taxon>Eukaryota</taxon>
        <taxon>Fungi</taxon>
        <taxon>Dikarya</taxon>
        <taxon>Basidiomycota</taxon>
        <taxon>Ustilaginomycotina</taxon>
        <taxon>Exobasidiomycetes</taxon>
        <taxon>Ceraceosorales</taxon>
        <taxon>Ceraceosoraceae</taxon>
        <taxon>Ceraceosorus</taxon>
    </lineage>
</organism>
<feature type="signal peptide" evidence="9">
    <location>
        <begin position="1"/>
        <end position="28"/>
    </location>
</feature>
<feature type="chain" id="PRO_5016411956" description="Prenylcysteine lyase domain-containing protein" evidence="9">
    <location>
        <begin position="29"/>
        <end position="686"/>
    </location>
</feature>
<dbReference type="InterPro" id="IPR010795">
    <property type="entry name" value="Prenylcys_lyase"/>
</dbReference>
<dbReference type="InterPro" id="IPR036188">
    <property type="entry name" value="FAD/NAD-bd_sf"/>
</dbReference>
<keyword evidence="4 9" id="KW-0732">Signal</keyword>
<evidence type="ECO:0000256" key="9">
    <source>
        <dbReference type="SAM" id="SignalP"/>
    </source>
</evidence>
<evidence type="ECO:0000256" key="1">
    <source>
        <dbReference type="ARBA" id="ARBA00001974"/>
    </source>
</evidence>
<dbReference type="PANTHER" id="PTHR15944:SF0">
    <property type="entry name" value="PRENYLCYSTEINE LYASE DOMAIN-CONTAINING PROTEIN"/>
    <property type="match status" value="1"/>
</dbReference>
<feature type="region of interest" description="Disordered" evidence="8">
    <location>
        <begin position="656"/>
        <end position="686"/>
    </location>
</feature>
<dbReference type="EMBL" id="KZ819354">
    <property type="protein sequence ID" value="PWN45690.1"/>
    <property type="molecule type" value="Genomic_DNA"/>
</dbReference>
<keyword evidence="3" id="KW-0285">Flavoprotein</keyword>
<dbReference type="OrthoDB" id="437369at2759"/>
<evidence type="ECO:0000256" key="7">
    <source>
        <dbReference type="ARBA" id="ARBA00023180"/>
    </source>
</evidence>
<dbReference type="GO" id="GO:0001735">
    <property type="term" value="F:prenylcysteine oxidase activity"/>
    <property type="evidence" value="ECO:0007669"/>
    <property type="project" value="InterPro"/>
</dbReference>
<comment type="similarity">
    <text evidence="2">Belongs to the prenylcysteine oxidase family.</text>
</comment>
<evidence type="ECO:0000259" key="10">
    <source>
        <dbReference type="Pfam" id="PF07156"/>
    </source>
</evidence>
<reference evidence="11 12" key="1">
    <citation type="journal article" date="2018" name="Mol. Biol. Evol.">
        <title>Broad Genomic Sampling Reveals a Smut Pathogenic Ancestry of the Fungal Clade Ustilaginomycotina.</title>
        <authorList>
            <person name="Kijpornyongpan T."/>
            <person name="Mondo S.J."/>
            <person name="Barry K."/>
            <person name="Sandor L."/>
            <person name="Lee J."/>
            <person name="Lipzen A."/>
            <person name="Pangilinan J."/>
            <person name="LaButti K."/>
            <person name="Hainaut M."/>
            <person name="Henrissat B."/>
            <person name="Grigoriev I.V."/>
            <person name="Spatafora J.W."/>
            <person name="Aime M.C."/>
        </authorList>
    </citation>
    <scope>NUCLEOTIDE SEQUENCE [LARGE SCALE GENOMIC DNA]</scope>
    <source>
        <strain evidence="11 12">MCA 4658</strain>
    </source>
</reference>
<dbReference type="Proteomes" id="UP000245783">
    <property type="component" value="Unassembled WGS sequence"/>
</dbReference>
<dbReference type="RefSeq" id="XP_025372850.1">
    <property type="nucleotide sequence ID" value="XM_025512888.1"/>
</dbReference>
<dbReference type="Pfam" id="PF07156">
    <property type="entry name" value="Prenylcys_lyase"/>
    <property type="match status" value="2"/>
</dbReference>
<dbReference type="GeneID" id="37034758"/>
<dbReference type="STRING" id="1522189.A0A316W6Z7"/>
<proteinExistence type="inferred from homology"/>
<dbReference type="GO" id="GO:0030328">
    <property type="term" value="P:prenylcysteine catabolic process"/>
    <property type="evidence" value="ECO:0007669"/>
    <property type="project" value="InterPro"/>
</dbReference>
<dbReference type="InParanoid" id="A0A316W6Z7"/>
<dbReference type="AlphaFoldDB" id="A0A316W6Z7"/>
<dbReference type="Gene3D" id="3.50.50.60">
    <property type="entry name" value="FAD/NAD(P)-binding domain"/>
    <property type="match status" value="1"/>
</dbReference>
<feature type="domain" description="Prenylcysteine lyase" evidence="10">
    <location>
        <begin position="194"/>
        <end position="464"/>
    </location>
</feature>
<keyword evidence="12" id="KW-1185">Reference proteome</keyword>